<evidence type="ECO:0000313" key="2">
    <source>
        <dbReference type="EMBL" id="GGF20697.1"/>
    </source>
</evidence>
<proteinExistence type="predicted"/>
<accession>A0A917EVI7</accession>
<keyword evidence="1" id="KW-0732">Signal</keyword>
<evidence type="ECO:0000313" key="3">
    <source>
        <dbReference type="Proteomes" id="UP000660110"/>
    </source>
</evidence>
<dbReference type="AlphaFoldDB" id="A0A917EVI7"/>
<reference evidence="2" key="2">
    <citation type="submission" date="2020-09" db="EMBL/GenBank/DDBJ databases">
        <authorList>
            <person name="Sun Q."/>
            <person name="Zhou Y."/>
        </authorList>
    </citation>
    <scope>NUCLEOTIDE SEQUENCE</scope>
    <source>
        <strain evidence="2">CGMCC 1.12153</strain>
    </source>
</reference>
<reference evidence="2" key="1">
    <citation type="journal article" date="2014" name="Int. J. Syst. Evol. Microbiol.">
        <title>Complete genome sequence of Corynebacterium casei LMG S-19264T (=DSM 44701T), isolated from a smear-ripened cheese.</title>
        <authorList>
            <consortium name="US DOE Joint Genome Institute (JGI-PGF)"/>
            <person name="Walter F."/>
            <person name="Albersmeier A."/>
            <person name="Kalinowski J."/>
            <person name="Ruckert C."/>
        </authorList>
    </citation>
    <scope>NUCLEOTIDE SEQUENCE</scope>
    <source>
        <strain evidence="2">CGMCC 1.12153</strain>
    </source>
</reference>
<dbReference type="Proteomes" id="UP000660110">
    <property type="component" value="Unassembled WGS sequence"/>
</dbReference>
<dbReference type="EMBL" id="BMEL01000002">
    <property type="protein sequence ID" value="GGF20697.1"/>
    <property type="molecule type" value="Genomic_DNA"/>
</dbReference>
<comment type="caution">
    <text evidence="2">The sequence shown here is derived from an EMBL/GenBank/DDBJ whole genome shotgun (WGS) entry which is preliminary data.</text>
</comment>
<organism evidence="2 3">
    <name type="scientific">Halobacillus andaensis</name>
    <dbReference type="NCBI Taxonomy" id="1176239"/>
    <lineage>
        <taxon>Bacteria</taxon>
        <taxon>Bacillati</taxon>
        <taxon>Bacillota</taxon>
        <taxon>Bacilli</taxon>
        <taxon>Bacillales</taxon>
        <taxon>Bacillaceae</taxon>
        <taxon>Halobacillus</taxon>
    </lineage>
</organism>
<feature type="chain" id="PRO_5038031552" evidence="1">
    <location>
        <begin position="18"/>
        <end position="39"/>
    </location>
</feature>
<protein>
    <submittedName>
        <fullName evidence="2">Uncharacterized protein</fullName>
    </submittedName>
</protein>
<evidence type="ECO:0000256" key="1">
    <source>
        <dbReference type="SAM" id="SignalP"/>
    </source>
</evidence>
<feature type="signal peptide" evidence="1">
    <location>
        <begin position="1"/>
        <end position="17"/>
    </location>
</feature>
<keyword evidence="3" id="KW-1185">Reference proteome</keyword>
<sequence>MKKLVAVFALVTLLASAAAPIVYDTAEDTWPRPLVVEQV</sequence>
<gene>
    <name evidence="2" type="ORF">GCM10010954_19300</name>
</gene>
<name>A0A917EVI7_HALAA</name>